<proteinExistence type="predicted"/>
<gene>
    <name evidence="1" type="ORF">N5C97_15240</name>
</gene>
<dbReference type="EMBL" id="JAOCCL010000058">
    <property type="protein sequence ID" value="MDH0827810.1"/>
    <property type="molecule type" value="Genomic_DNA"/>
</dbReference>
<comment type="caution">
    <text evidence="1">The sequence shown here is derived from an EMBL/GenBank/DDBJ whole genome shotgun (WGS) entry which is preliminary data.</text>
</comment>
<evidence type="ECO:0000313" key="2">
    <source>
        <dbReference type="Proteomes" id="UP001160116"/>
    </source>
</evidence>
<name>A0AA42SFG5_ACIJO</name>
<sequence>MSNILLSELSKDQLIEKIEEYPIYAFPKIVASAIQKSAFYHHVPVAVAAQTYLAQMSFIAQRFINAPSDKKESGQPASLAVLTVFPSGEGKDVCKDDAAKIAIEVDNTNMQSYNEEITAWKIAHQKNKGERPISPQSIFVRATTQGVLKHMSISPSTSFIWSTGEGGYLFGGYSLQRALLHKDFITI</sequence>
<reference evidence="1" key="1">
    <citation type="submission" date="2022-09" db="EMBL/GenBank/DDBJ databases">
        <title>Intensive care unit water sources are persistently colonized with multi-drug resistant bacteria and are the site of extensive horizontal gene transfer of antibiotic resistance genes.</title>
        <authorList>
            <person name="Diorio-Toth L."/>
        </authorList>
    </citation>
    <scope>NUCLEOTIDE SEQUENCE</scope>
    <source>
        <strain evidence="1">GD03885</strain>
    </source>
</reference>
<dbReference type="Pfam" id="PF13148">
    <property type="entry name" value="DUF3987"/>
    <property type="match status" value="1"/>
</dbReference>
<dbReference type="Proteomes" id="UP001160116">
    <property type="component" value="Unassembled WGS sequence"/>
</dbReference>
<protein>
    <submittedName>
        <fullName evidence="1">YfjI family protein</fullName>
    </submittedName>
</protein>
<evidence type="ECO:0000313" key="1">
    <source>
        <dbReference type="EMBL" id="MDH0827810.1"/>
    </source>
</evidence>
<dbReference type="RefSeq" id="WP_279679346.1">
    <property type="nucleotide sequence ID" value="NZ_JAOCCL010000058.1"/>
</dbReference>
<organism evidence="1 2">
    <name type="scientific">Acinetobacter johnsonii</name>
    <dbReference type="NCBI Taxonomy" id="40214"/>
    <lineage>
        <taxon>Bacteria</taxon>
        <taxon>Pseudomonadati</taxon>
        <taxon>Pseudomonadota</taxon>
        <taxon>Gammaproteobacteria</taxon>
        <taxon>Moraxellales</taxon>
        <taxon>Moraxellaceae</taxon>
        <taxon>Acinetobacter</taxon>
    </lineage>
</organism>
<dbReference type="AlphaFoldDB" id="A0AA42SFG5"/>
<accession>A0AA42SFG5</accession>
<dbReference type="InterPro" id="IPR025048">
    <property type="entry name" value="DUF3987"/>
</dbReference>